<dbReference type="RefSeq" id="WP_277579321.1">
    <property type="nucleotide sequence ID" value="NZ_JANRMI010000005.1"/>
</dbReference>
<name>A0ABT6DLU3_9BACT</name>
<evidence type="ECO:0000259" key="1">
    <source>
        <dbReference type="Pfam" id="PF00497"/>
    </source>
</evidence>
<keyword evidence="3" id="KW-1185">Reference proteome</keyword>
<evidence type="ECO:0000313" key="2">
    <source>
        <dbReference type="EMBL" id="MDG0817845.1"/>
    </source>
</evidence>
<sequence length="253" mass="29136">MSMRWVCIFLLTPFFAYASMEEVKFYTEDAGLSSYMDDQNQLHGFSVDIVQEMIKRSGGRNSIELVPWVRGYTLALDVKGSAVFATCRTRERENLFKWVGPLNNTRVVFYQRAESRLKISKLEDAKKAKKIGCYVGDFRTKILEKAGFRNLECITGDLPNSRNLKKLASGRIELWVSSETDLAITANRIKVNPGHFKRAFVIEESPVNIAFHKQTPEVELKKWQGYLDQLKKDGTYRAIMKKYKVDPSIWAIE</sequence>
<protein>
    <submittedName>
        <fullName evidence="2">ABC transporter substrate-binding protein</fullName>
    </submittedName>
</protein>
<proteinExistence type="predicted"/>
<dbReference type="SUPFAM" id="SSF53850">
    <property type="entry name" value="Periplasmic binding protein-like II"/>
    <property type="match status" value="1"/>
</dbReference>
<feature type="domain" description="Solute-binding protein family 3/N-terminal" evidence="1">
    <location>
        <begin position="34"/>
        <end position="243"/>
    </location>
</feature>
<evidence type="ECO:0000313" key="3">
    <source>
        <dbReference type="Proteomes" id="UP001152321"/>
    </source>
</evidence>
<reference evidence="2" key="1">
    <citation type="submission" date="2022-08" db="EMBL/GenBank/DDBJ databases">
        <title>Novel Bdellovibrio Species Isolated from Svalbard: Designation Bdellovibrio svalbardensis.</title>
        <authorList>
            <person name="Mitchell R.J."/>
            <person name="Choi S.Y."/>
        </authorList>
    </citation>
    <scope>NUCLEOTIDE SEQUENCE</scope>
    <source>
        <strain evidence="2">PAP01</strain>
    </source>
</reference>
<dbReference type="Gene3D" id="3.40.190.10">
    <property type="entry name" value="Periplasmic binding protein-like II"/>
    <property type="match status" value="2"/>
</dbReference>
<dbReference type="PANTHER" id="PTHR38834:SF3">
    <property type="entry name" value="SOLUTE-BINDING PROTEIN FAMILY 3_N-TERMINAL DOMAIN-CONTAINING PROTEIN"/>
    <property type="match status" value="1"/>
</dbReference>
<dbReference type="InterPro" id="IPR001638">
    <property type="entry name" value="Solute-binding_3/MltF_N"/>
</dbReference>
<dbReference type="PANTHER" id="PTHR38834">
    <property type="entry name" value="PERIPLASMIC SUBSTRATE BINDING PROTEIN FAMILY 3"/>
    <property type="match status" value="1"/>
</dbReference>
<dbReference type="EMBL" id="JANRMI010000005">
    <property type="protein sequence ID" value="MDG0817845.1"/>
    <property type="molecule type" value="Genomic_DNA"/>
</dbReference>
<gene>
    <name evidence="2" type="ORF">NWE73_15800</name>
</gene>
<dbReference type="Proteomes" id="UP001152321">
    <property type="component" value="Unassembled WGS sequence"/>
</dbReference>
<organism evidence="2 3">
    <name type="scientific">Bdellovibrio svalbardensis</name>
    <dbReference type="NCBI Taxonomy" id="2972972"/>
    <lineage>
        <taxon>Bacteria</taxon>
        <taxon>Pseudomonadati</taxon>
        <taxon>Bdellovibrionota</taxon>
        <taxon>Bdellovibrionia</taxon>
        <taxon>Bdellovibrionales</taxon>
        <taxon>Pseudobdellovibrionaceae</taxon>
        <taxon>Bdellovibrio</taxon>
    </lineage>
</organism>
<accession>A0ABT6DLU3</accession>
<comment type="caution">
    <text evidence="2">The sequence shown here is derived from an EMBL/GenBank/DDBJ whole genome shotgun (WGS) entry which is preliminary data.</text>
</comment>
<dbReference type="Pfam" id="PF00497">
    <property type="entry name" value="SBP_bac_3"/>
    <property type="match status" value="1"/>
</dbReference>